<name>A0A2U3L4Y0_9FIRM</name>
<evidence type="ECO:0000256" key="1">
    <source>
        <dbReference type="SAM" id="MobiDB-lite"/>
    </source>
</evidence>
<reference evidence="3" key="1">
    <citation type="submission" date="2018-02" db="EMBL/GenBank/DDBJ databases">
        <authorList>
            <person name="Hausmann B."/>
        </authorList>
    </citation>
    <scope>NUCLEOTIDE SEQUENCE [LARGE SCALE GENOMIC DNA]</scope>
    <source>
        <strain evidence="3">Peat soil MAG SbF1</strain>
    </source>
</reference>
<protein>
    <submittedName>
        <fullName evidence="2">Uncharacterized protein</fullName>
    </submittedName>
</protein>
<feature type="compositionally biased region" description="Basic and acidic residues" evidence="1">
    <location>
        <begin position="23"/>
        <end position="32"/>
    </location>
</feature>
<dbReference type="AlphaFoldDB" id="A0A2U3L4Y0"/>
<evidence type="ECO:0000313" key="3">
    <source>
        <dbReference type="Proteomes" id="UP000238916"/>
    </source>
</evidence>
<dbReference type="EMBL" id="OMOF01000306">
    <property type="protein sequence ID" value="SPF46962.1"/>
    <property type="molecule type" value="Genomic_DNA"/>
</dbReference>
<dbReference type="Proteomes" id="UP000238916">
    <property type="component" value="Unassembled WGS sequence"/>
</dbReference>
<evidence type="ECO:0000313" key="2">
    <source>
        <dbReference type="EMBL" id="SPF46962.1"/>
    </source>
</evidence>
<organism evidence="2 3">
    <name type="scientific">Candidatus Desulfosporosinus infrequens</name>
    <dbReference type="NCBI Taxonomy" id="2043169"/>
    <lineage>
        <taxon>Bacteria</taxon>
        <taxon>Bacillati</taxon>
        <taxon>Bacillota</taxon>
        <taxon>Clostridia</taxon>
        <taxon>Eubacteriales</taxon>
        <taxon>Desulfitobacteriaceae</taxon>
        <taxon>Desulfosporosinus</taxon>
    </lineage>
</organism>
<sequence>MTAQEKCIIETILAGVGLEPLHKEANEQEPKGKPVTIVMSSR</sequence>
<accession>A0A2U3L4Y0</accession>
<proteinExistence type="predicted"/>
<feature type="region of interest" description="Disordered" evidence="1">
    <location>
        <begin position="23"/>
        <end position="42"/>
    </location>
</feature>
<gene>
    <name evidence="2" type="ORF">SBF1_3740012</name>
</gene>